<evidence type="ECO:0000313" key="1">
    <source>
        <dbReference type="EMBL" id="SPF51741.1"/>
    </source>
</evidence>
<evidence type="ECO:0008006" key="3">
    <source>
        <dbReference type="Google" id="ProtNLM"/>
    </source>
</evidence>
<dbReference type="AlphaFoldDB" id="A0A2U3LIF2"/>
<organism evidence="1 2">
    <name type="scientific">Candidatus Desulfosporosinus infrequens</name>
    <dbReference type="NCBI Taxonomy" id="2043169"/>
    <lineage>
        <taxon>Bacteria</taxon>
        <taxon>Bacillati</taxon>
        <taxon>Bacillota</taxon>
        <taxon>Clostridia</taxon>
        <taxon>Eubacteriales</taxon>
        <taxon>Desulfitobacteriaceae</taxon>
        <taxon>Desulfosporosinus</taxon>
    </lineage>
</organism>
<protein>
    <recommendedName>
        <fullName evidence="3">Sulfotransferase family protein</fullName>
    </recommendedName>
</protein>
<accession>A0A2U3LIF2</accession>
<gene>
    <name evidence="1" type="ORF">SBF1_5330003</name>
</gene>
<evidence type="ECO:0000313" key="2">
    <source>
        <dbReference type="Proteomes" id="UP000238916"/>
    </source>
</evidence>
<reference evidence="2" key="1">
    <citation type="submission" date="2018-02" db="EMBL/GenBank/DDBJ databases">
        <authorList>
            <person name="Hausmann B."/>
        </authorList>
    </citation>
    <scope>NUCLEOTIDE SEQUENCE [LARGE SCALE GENOMIC DNA]</scope>
    <source>
        <strain evidence="2">Peat soil MAG SbF1</strain>
    </source>
</reference>
<dbReference type="SUPFAM" id="SSF52540">
    <property type="entry name" value="P-loop containing nucleoside triphosphate hydrolases"/>
    <property type="match status" value="1"/>
</dbReference>
<proteinExistence type="predicted"/>
<dbReference type="EMBL" id="OMOF01000483">
    <property type="protein sequence ID" value="SPF51741.1"/>
    <property type="molecule type" value="Genomic_DNA"/>
</dbReference>
<dbReference type="InterPro" id="IPR027417">
    <property type="entry name" value="P-loop_NTPase"/>
</dbReference>
<dbReference type="Proteomes" id="UP000238916">
    <property type="component" value="Unassembled WGS sequence"/>
</dbReference>
<name>A0A2U3LIF2_9FIRM</name>
<sequence length="353" mass="41646">MVKIIKEINVNIKSDLTVRLNPQTLYYIAGVKSNLEWKLRTIPAHKIASQEELIELEIQKEQSERYFNTQEGMLDAQKFAEECAGIYNFLQHDPHRVIDYLQGRKIIFIAGAMRTGGTFLTSKLFEIFDMKLQDFNLHMVHDTIPNMPISFPNKLNEMLSFLFELAQVIVWIKREFHGSNIAIKKRSSFEFDLPFLYNIFGDNAEYILTIRHPIPSAFSMANKEGIDVYSHCSPDWMYDLIQCKKGLSKSIWDKLTYIERFTMYWQICYEAVAKNRNYEQSIKVVPYNKQSYQDLISFIAYKYRGNDVILDDFFVNTKDYQGSWSRDYIDNIIEQVKYHWNLSGLEFPILEVK</sequence>
<dbReference type="Gene3D" id="3.40.50.300">
    <property type="entry name" value="P-loop containing nucleotide triphosphate hydrolases"/>
    <property type="match status" value="1"/>
</dbReference>